<dbReference type="SMART" id="SM00287">
    <property type="entry name" value="SH3b"/>
    <property type="match status" value="1"/>
</dbReference>
<dbReference type="EMBL" id="BAMD01000018">
    <property type="protein sequence ID" value="GAF03098.1"/>
    <property type="molecule type" value="Genomic_DNA"/>
</dbReference>
<evidence type="ECO:0000256" key="1">
    <source>
        <dbReference type="ARBA" id="ARBA00007074"/>
    </source>
</evidence>
<dbReference type="Proteomes" id="UP000019402">
    <property type="component" value="Unassembled WGS sequence"/>
</dbReference>
<evidence type="ECO:0000256" key="3">
    <source>
        <dbReference type="ARBA" id="ARBA00022801"/>
    </source>
</evidence>
<keyword evidence="4" id="KW-0788">Thiol protease</keyword>
<dbReference type="InterPro" id="IPR051202">
    <property type="entry name" value="Peptidase_C40"/>
</dbReference>
<dbReference type="InterPro" id="IPR003646">
    <property type="entry name" value="SH3-like_bac-type"/>
</dbReference>
<accession>W7Y665</accession>
<keyword evidence="2" id="KW-0645">Protease</keyword>
<dbReference type="GO" id="GO:0008234">
    <property type="term" value="F:cysteine-type peptidase activity"/>
    <property type="evidence" value="ECO:0007669"/>
    <property type="project" value="UniProtKB-KW"/>
</dbReference>
<dbReference type="OrthoDB" id="9813368at2"/>
<reference evidence="7 8" key="1">
    <citation type="journal article" date="2014" name="Genome Announc.">
        <title>Draft Genome Sequence of Cytophaga fermentans JCM 21142T, a Facultative Anaerobe Isolated from Marine Mud.</title>
        <authorList>
            <person name="Starns D."/>
            <person name="Oshima K."/>
            <person name="Suda W."/>
            <person name="Iino T."/>
            <person name="Yuki M."/>
            <person name="Inoue J."/>
            <person name="Kitamura K."/>
            <person name="Iida T."/>
            <person name="Darby A."/>
            <person name="Hattori M."/>
            <person name="Ohkuma M."/>
        </authorList>
    </citation>
    <scope>NUCLEOTIDE SEQUENCE [LARGE SCALE GENOMIC DNA]</scope>
    <source>
        <strain evidence="7 8">JCM 21142</strain>
    </source>
</reference>
<feature type="domain" description="SH3b" evidence="5">
    <location>
        <begin position="1"/>
        <end position="65"/>
    </location>
</feature>
<protein>
    <submittedName>
        <fullName evidence="7">Gamma-D-glutamyl-L-lysine endopeptidase</fullName>
    </submittedName>
</protein>
<evidence type="ECO:0000259" key="6">
    <source>
        <dbReference type="PROSITE" id="PS51935"/>
    </source>
</evidence>
<dbReference type="PANTHER" id="PTHR47053">
    <property type="entry name" value="MUREIN DD-ENDOPEPTIDASE MEPH-RELATED"/>
    <property type="match status" value="1"/>
</dbReference>
<comment type="caution">
    <text evidence="7">The sequence shown here is derived from an EMBL/GenBank/DDBJ whole genome shotgun (WGS) entry which is preliminary data.</text>
</comment>
<sequence length="259" mass="29098">MNGSISVYSFIPVRKEPSEASELVTQILFGETFVVLEKDKKWARIKMDFDGYEGWIDAKLIFSMAETEYELWKNTDAWMVSTPKINIVKDGSGTTITIPAGSRIVFNGHDRNSFSIGKNDYFISGQIPSHKELGIREVATSLLHTPYLWGGRSYFGIDCSGLSQIVFKINGTRIPRDAYQQMELGTNVSFVEEARIGDLAFFDNEDGHIVHVGICLGSGKIIHAHGEVRVDSLDHQGIFNHDTNKYSHKLRVIKRIIPA</sequence>
<dbReference type="Pfam" id="PF00877">
    <property type="entry name" value="NLPC_P60"/>
    <property type="match status" value="1"/>
</dbReference>
<evidence type="ECO:0000256" key="4">
    <source>
        <dbReference type="ARBA" id="ARBA00022807"/>
    </source>
</evidence>
<dbReference type="STRING" id="869213.GCA_000517085_02567"/>
<keyword evidence="3" id="KW-0378">Hydrolase</keyword>
<dbReference type="Gene3D" id="2.30.30.40">
    <property type="entry name" value="SH3 Domains"/>
    <property type="match status" value="1"/>
</dbReference>
<dbReference type="RefSeq" id="WP_027472148.1">
    <property type="nucleotide sequence ID" value="NZ_BAMD01000018.1"/>
</dbReference>
<dbReference type="SUPFAM" id="SSF54001">
    <property type="entry name" value="Cysteine proteinases"/>
    <property type="match status" value="1"/>
</dbReference>
<proteinExistence type="inferred from homology"/>
<gene>
    <name evidence="7" type="ORF">JCM21142_41757</name>
</gene>
<dbReference type="InterPro" id="IPR038765">
    <property type="entry name" value="Papain-like_cys_pep_sf"/>
</dbReference>
<dbReference type="PROSITE" id="PS51781">
    <property type="entry name" value="SH3B"/>
    <property type="match status" value="1"/>
</dbReference>
<name>W7Y665_9BACT</name>
<evidence type="ECO:0000313" key="8">
    <source>
        <dbReference type="Proteomes" id="UP000019402"/>
    </source>
</evidence>
<feature type="domain" description="NlpC/P60" evidence="6">
    <location>
        <begin position="128"/>
        <end position="257"/>
    </location>
</feature>
<comment type="similarity">
    <text evidence="1">Belongs to the peptidase C40 family.</text>
</comment>
<evidence type="ECO:0000259" key="5">
    <source>
        <dbReference type="PROSITE" id="PS51781"/>
    </source>
</evidence>
<dbReference type="Pfam" id="PF18348">
    <property type="entry name" value="SH3_16"/>
    <property type="match status" value="1"/>
</dbReference>
<keyword evidence="8" id="KW-1185">Reference proteome</keyword>
<organism evidence="7 8">
    <name type="scientific">Saccharicrinis fermentans DSM 9555 = JCM 21142</name>
    <dbReference type="NCBI Taxonomy" id="869213"/>
    <lineage>
        <taxon>Bacteria</taxon>
        <taxon>Pseudomonadati</taxon>
        <taxon>Bacteroidota</taxon>
        <taxon>Bacteroidia</taxon>
        <taxon>Marinilabiliales</taxon>
        <taxon>Marinilabiliaceae</taxon>
        <taxon>Saccharicrinis</taxon>
    </lineage>
</organism>
<evidence type="ECO:0000313" key="7">
    <source>
        <dbReference type="EMBL" id="GAF03098.1"/>
    </source>
</evidence>
<dbReference type="AlphaFoldDB" id="W7Y665"/>
<dbReference type="eggNOG" id="COG0791">
    <property type="taxonomic scope" value="Bacteria"/>
</dbReference>
<dbReference type="GO" id="GO:0006508">
    <property type="term" value="P:proteolysis"/>
    <property type="evidence" value="ECO:0007669"/>
    <property type="project" value="UniProtKB-KW"/>
</dbReference>
<dbReference type="InterPro" id="IPR041382">
    <property type="entry name" value="SH3_16"/>
</dbReference>
<dbReference type="Gene3D" id="3.90.1720.10">
    <property type="entry name" value="endopeptidase domain like (from Nostoc punctiforme)"/>
    <property type="match status" value="1"/>
</dbReference>
<dbReference type="PANTHER" id="PTHR47053:SF1">
    <property type="entry name" value="MUREIN DD-ENDOPEPTIDASE MEPH-RELATED"/>
    <property type="match status" value="1"/>
</dbReference>
<evidence type="ECO:0000256" key="2">
    <source>
        <dbReference type="ARBA" id="ARBA00022670"/>
    </source>
</evidence>
<dbReference type="InterPro" id="IPR000064">
    <property type="entry name" value="NLP_P60_dom"/>
</dbReference>
<dbReference type="PROSITE" id="PS51935">
    <property type="entry name" value="NLPC_P60"/>
    <property type="match status" value="1"/>
</dbReference>